<gene>
    <name evidence="2" type="primary">LOC111437021</name>
</gene>
<evidence type="ECO:0000313" key="1">
    <source>
        <dbReference type="Proteomes" id="UP000504609"/>
    </source>
</evidence>
<dbReference type="GeneID" id="111437021"/>
<proteinExistence type="predicted"/>
<dbReference type="KEGG" id="cmos:111437021"/>
<name>A0A6J1ERE4_CUCMO</name>
<dbReference type="PANTHER" id="PTHR48460:SF1">
    <property type="entry name" value="RWP-RK DOMAIN-CONTAINING PROTEIN"/>
    <property type="match status" value="1"/>
</dbReference>
<protein>
    <submittedName>
        <fullName evidence="2">Uncharacterized protein LOC111437021 isoform X1</fullName>
    </submittedName>
</protein>
<sequence>MHSSNPWTDRRLQIQFSVTIDLSTPIPAAALVRVSFLLPSTSLPNAITKYFPPSLSLVAAQCPPSNIQQVNEKMSKLNGTPQSLQPGNINAQIRRPLNVQSTNWVQGPTSLDEFKYGFPSGGLPSISNKWWGSSCPDETNNEVDDKHHFKVVNDGSASIIDQEKSGSIEEDLQADLQGTHLLTALRKRSLERGRKVLKHGNSFHGHGLNKLSKKERSLLLNIFRSSVPDEWINNS</sequence>
<dbReference type="AlphaFoldDB" id="A0A6J1ERE4"/>
<keyword evidence="1" id="KW-1185">Reference proteome</keyword>
<evidence type="ECO:0000313" key="2">
    <source>
        <dbReference type="RefSeq" id="XP_022930611.1"/>
    </source>
</evidence>
<accession>A0A6J1ERE4</accession>
<dbReference type="RefSeq" id="XP_022930611.1">
    <property type="nucleotide sequence ID" value="XM_023074843.1"/>
</dbReference>
<dbReference type="PANTHER" id="PTHR48460">
    <property type="entry name" value="RWP-RK DOMAIN-CONTAINING PROTEIN"/>
    <property type="match status" value="1"/>
</dbReference>
<organism evidence="1 2">
    <name type="scientific">Cucurbita moschata</name>
    <name type="common">Winter crookneck squash</name>
    <name type="synonym">Cucurbita pepo var. moschata</name>
    <dbReference type="NCBI Taxonomy" id="3662"/>
    <lineage>
        <taxon>Eukaryota</taxon>
        <taxon>Viridiplantae</taxon>
        <taxon>Streptophyta</taxon>
        <taxon>Embryophyta</taxon>
        <taxon>Tracheophyta</taxon>
        <taxon>Spermatophyta</taxon>
        <taxon>Magnoliopsida</taxon>
        <taxon>eudicotyledons</taxon>
        <taxon>Gunneridae</taxon>
        <taxon>Pentapetalae</taxon>
        <taxon>rosids</taxon>
        <taxon>fabids</taxon>
        <taxon>Cucurbitales</taxon>
        <taxon>Cucurbitaceae</taxon>
        <taxon>Cucurbiteae</taxon>
        <taxon>Cucurbita</taxon>
    </lineage>
</organism>
<dbReference type="Proteomes" id="UP000504609">
    <property type="component" value="Unplaced"/>
</dbReference>
<reference evidence="2" key="1">
    <citation type="submission" date="2025-08" db="UniProtKB">
        <authorList>
            <consortium name="RefSeq"/>
        </authorList>
    </citation>
    <scope>IDENTIFICATION</scope>
    <source>
        <tissue evidence="2">Young leaves</tissue>
    </source>
</reference>